<organism evidence="2 3">
    <name type="scientific">Jimgerdemannia flammicorona</name>
    <dbReference type="NCBI Taxonomy" id="994334"/>
    <lineage>
        <taxon>Eukaryota</taxon>
        <taxon>Fungi</taxon>
        <taxon>Fungi incertae sedis</taxon>
        <taxon>Mucoromycota</taxon>
        <taxon>Mucoromycotina</taxon>
        <taxon>Endogonomycetes</taxon>
        <taxon>Endogonales</taxon>
        <taxon>Endogonaceae</taxon>
        <taxon>Jimgerdemannia</taxon>
    </lineage>
</organism>
<sequence>MREEDPSRENVNVTVTPNFPLLKEMIDDGLVVVVKTDANLLEQIDTVTLSKRSYVCFYASTTFTFQASQHDFRMTLGPKKLFDYKAFDPTLNGMICASHNQSDASTSEYFNFCLNFGRNVSFKVFSIHSRLFATQWAVQNNPSWRHTSTPSSPPTTSSSLATPTTLAGKAWTSSSKAMR</sequence>
<gene>
    <name evidence="2" type="ORF">BC938DRAFT_473118</name>
</gene>
<evidence type="ECO:0000313" key="2">
    <source>
        <dbReference type="EMBL" id="RUS35593.1"/>
    </source>
</evidence>
<proteinExistence type="predicted"/>
<evidence type="ECO:0000256" key="1">
    <source>
        <dbReference type="SAM" id="MobiDB-lite"/>
    </source>
</evidence>
<evidence type="ECO:0000313" key="3">
    <source>
        <dbReference type="Proteomes" id="UP000274822"/>
    </source>
</evidence>
<protein>
    <submittedName>
        <fullName evidence="2">Uncharacterized protein</fullName>
    </submittedName>
</protein>
<accession>A0A433R0N5</accession>
<feature type="compositionally biased region" description="Low complexity" evidence="1">
    <location>
        <begin position="147"/>
        <end position="167"/>
    </location>
</feature>
<dbReference type="AlphaFoldDB" id="A0A433R0N5"/>
<dbReference type="Proteomes" id="UP000274822">
    <property type="component" value="Unassembled WGS sequence"/>
</dbReference>
<keyword evidence="3" id="KW-1185">Reference proteome</keyword>
<reference evidence="2 3" key="1">
    <citation type="journal article" date="2018" name="New Phytol.">
        <title>Phylogenomics of Endogonaceae and evolution of mycorrhizas within Mucoromycota.</title>
        <authorList>
            <person name="Chang Y."/>
            <person name="Desiro A."/>
            <person name="Na H."/>
            <person name="Sandor L."/>
            <person name="Lipzen A."/>
            <person name="Clum A."/>
            <person name="Barry K."/>
            <person name="Grigoriev I.V."/>
            <person name="Martin F.M."/>
            <person name="Stajich J.E."/>
            <person name="Smith M.E."/>
            <person name="Bonito G."/>
            <person name="Spatafora J.W."/>
        </authorList>
    </citation>
    <scope>NUCLEOTIDE SEQUENCE [LARGE SCALE GENOMIC DNA]</scope>
    <source>
        <strain evidence="2 3">AD002</strain>
    </source>
</reference>
<comment type="caution">
    <text evidence="2">The sequence shown here is derived from an EMBL/GenBank/DDBJ whole genome shotgun (WGS) entry which is preliminary data.</text>
</comment>
<feature type="region of interest" description="Disordered" evidence="1">
    <location>
        <begin position="143"/>
        <end position="179"/>
    </location>
</feature>
<dbReference type="EMBL" id="RBNJ01000015">
    <property type="protein sequence ID" value="RUS35593.1"/>
    <property type="molecule type" value="Genomic_DNA"/>
</dbReference>
<name>A0A433R0N5_9FUNG</name>